<reference evidence="12" key="1">
    <citation type="thesis" date="2020" institute="ProQuest LLC" country="789 East Eisenhower Parkway, Ann Arbor, MI, USA">
        <title>Comparative Genomics and Chromosome Evolution.</title>
        <authorList>
            <person name="Mudd A.B."/>
        </authorList>
    </citation>
    <scope>NUCLEOTIDE SEQUENCE</scope>
    <source>
        <strain evidence="12">HN-11 Male</strain>
        <tissue evidence="12">Kidney and liver</tissue>
    </source>
</reference>
<dbReference type="Pfam" id="PF15951">
    <property type="entry name" value="MITF_TFEB_C_3_N"/>
    <property type="match status" value="1"/>
</dbReference>
<dbReference type="InterPro" id="IPR036638">
    <property type="entry name" value="HLH_DNA-bd_sf"/>
</dbReference>
<keyword evidence="13" id="KW-1185">Reference proteome</keyword>
<comment type="caution">
    <text evidence="12">The sequence shown here is derived from an EMBL/GenBank/DDBJ whole genome shotgun (WGS) entry which is preliminary data.</text>
</comment>
<keyword evidence="8" id="KW-0539">Nucleus</keyword>
<dbReference type="CDD" id="cd18926">
    <property type="entry name" value="bHLHzip_MITF"/>
    <property type="match status" value="1"/>
</dbReference>
<dbReference type="InterPro" id="IPR011598">
    <property type="entry name" value="bHLH_dom"/>
</dbReference>
<evidence type="ECO:0000313" key="12">
    <source>
        <dbReference type="EMBL" id="KAG9470684.1"/>
    </source>
</evidence>
<dbReference type="GO" id="GO:0005737">
    <property type="term" value="C:cytoplasm"/>
    <property type="evidence" value="ECO:0007669"/>
    <property type="project" value="UniProtKB-SubCell"/>
</dbReference>
<feature type="compositionally biased region" description="Polar residues" evidence="10">
    <location>
        <begin position="469"/>
        <end position="491"/>
    </location>
</feature>
<feature type="region of interest" description="Disordered" evidence="10">
    <location>
        <begin position="465"/>
        <end position="491"/>
    </location>
</feature>
<feature type="domain" description="BHLH" evidence="11">
    <location>
        <begin position="290"/>
        <end position="343"/>
    </location>
</feature>
<feature type="coiled-coil region" evidence="9">
    <location>
        <begin position="343"/>
        <end position="377"/>
    </location>
</feature>
<accession>A0A8J6EKS8</accession>
<evidence type="ECO:0000256" key="2">
    <source>
        <dbReference type="ARBA" id="ARBA00004496"/>
    </source>
</evidence>
<evidence type="ECO:0000313" key="13">
    <source>
        <dbReference type="Proteomes" id="UP000770717"/>
    </source>
</evidence>
<dbReference type="Pfam" id="PF00010">
    <property type="entry name" value="HLH"/>
    <property type="match status" value="1"/>
</dbReference>
<dbReference type="PANTHER" id="PTHR45776:SF3">
    <property type="entry name" value="TRANSCRIPTION FACTOR E3"/>
    <property type="match status" value="1"/>
</dbReference>
<dbReference type="Gene3D" id="4.10.280.10">
    <property type="entry name" value="Helix-loop-helix DNA-binding domain"/>
    <property type="match status" value="1"/>
</dbReference>
<evidence type="ECO:0000256" key="5">
    <source>
        <dbReference type="ARBA" id="ARBA00023125"/>
    </source>
</evidence>
<keyword evidence="4" id="KW-0805">Transcription regulation</keyword>
<keyword evidence="6" id="KW-0010">Activator</keyword>
<evidence type="ECO:0000256" key="4">
    <source>
        <dbReference type="ARBA" id="ARBA00023015"/>
    </source>
</evidence>
<name>A0A8J6EKS8_ELECQ</name>
<proteinExistence type="inferred from homology"/>
<dbReference type="GO" id="GO:0000981">
    <property type="term" value="F:DNA-binding transcription factor activity, RNA polymerase II-specific"/>
    <property type="evidence" value="ECO:0007669"/>
    <property type="project" value="TreeGrafter"/>
</dbReference>
<feature type="compositionally biased region" description="Polar residues" evidence="10">
    <location>
        <begin position="122"/>
        <end position="134"/>
    </location>
</feature>
<organism evidence="12 13">
    <name type="scientific">Eleutherodactylus coqui</name>
    <name type="common">Puerto Rican coqui</name>
    <dbReference type="NCBI Taxonomy" id="57060"/>
    <lineage>
        <taxon>Eukaryota</taxon>
        <taxon>Metazoa</taxon>
        <taxon>Chordata</taxon>
        <taxon>Craniata</taxon>
        <taxon>Vertebrata</taxon>
        <taxon>Euteleostomi</taxon>
        <taxon>Amphibia</taxon>
        <taxon>Batrachia</taxon>
        <taxon>Anura</taxon>
        <taxon>Neobatrachia</taxon>
        <taxon>Hyloidea</taxon>
        <taxon>Eleutherodactylidae</taxon>
        <taxon>Eleutherodactylinae</taxon>
        <taxon>Eleutherodactylus</taxon>
        <taxon>Eleutherodactylus</taxon>
    </lineage>
</organism>
<dbReference type="PROSITE" id="PS50888">
    <property type="entry name" value="BHLH"/>
    <property type="match status" value="1"/>
</dbReference>
<feature type="region of interest" description="Disordered" evidence="10">
    <location>
        <begin position="69"/>
        <end position="89"/>
    </location>
</feature>
<feature type="region of interest" description="Disordered" evidence="10">
    <location>
        <begin position="179"/>
        <end position="221"/>
    </location>
</feature>
<dbReference type="SUPFAM" id="SSF47459">
    <property type="entry name" value="HLH, helix-loop-helix DNA-binding domain"/>
    <property type="match status" value="1"/>
</dbReference>
<dbReference type="Proteomes" id="UP000770717">
    <property type="component" value="Unassembled WGS sequence"/>
</dbReference>
<evidence type="ECO:0000256" key="8">
    <source>
        <dbReference type="ARBA" id="ARBA00023242"/>
    </source>
</evidence>
<comment type="similarity">
    <text evidence="3">Belongs to the MiT/TFE family.</text>
</comment>
<dbReference type="GO" id="GO:0046983">
    <property type="term" value="F:protein dimerization activity"/>
    <property type="evidence" value="ECO:0007669"/>
    <property type="project" value="InterPro"/>
</dbReference>
<dbReference type="SMART" id="SM00353">
    <property type="entry name" value="HLH"/>
    <property type="match status" value="1"/>
</dbReference>
<evidence type="ECO:0000256" key="6">
    <source>
        <dbReference type="ARBA" id="ARBA00023159"/>
    </source>
</evidence>
<feature type="compositionally biased region" description="Low complexity" evidence="10">
    <location>
        <begin position="69"/>
        <end position="87"/>
    </location>
</feature>
<feature type="compositionally biased region" description="Polar residues" evidence="10">
    <location>
        <begin position="185"/>
        <end position="203"/>
    </location>
</feature>
<evidence type="ECO:0000256" key="9">
    <source>
        <dbReference type="SAM" id="Coils"/>
    </source>
</evidence>
<evidence type="ECO:0000256" key="7">
    <source>
        <dbReference type="ARBA" id="ARBA00023163"/>
    </source>
</evidence>
<keyword evidence="7" id="KW-0804">Transcription</keyword>
<evidence type="ECO:0000256" key="10">
    <source>
        <dbReference type="SAM" id="MobiDB-lite"/>
    </source>
</evidence>
<evidence type="ECO:0000259" key="11">
    <source>
        <dbReference type="PROSITE" id="PS50888"/>
    </source>
</evidence>
<feature type="region of interest" description="Disordered" evidence="10">
    <location>
        <begin position="101"/>
        <end position="136"/>
    </location>
</feature>
<sequence>MSHDIGCETPKVHDNPQHTVYVLVGSSADSIQLLSLSPILPESGIVADIDVETALEPCEEQFYQLKSQPIASSQSPLQSPQSSFQTPGTMSSRILLRQQLMRAQAQEQEKREQEQKAAQMATTTTPAISVNAGSRPTPAQVPLEVLKVQTHLENPTKYHIQQSQRQQVKQYLSTTMGTKVPLHTSAPSTTTINVASTGASPQPEQALLPTASSAPNSPLAMLKIGSNSEKEKSHVICSQLPVSGNLLDMYCAPGMTTPAITVSNSCPADLPNIKKEYSEQDVKAVIKERQKKDNHNLIERRRRFNINDRIKELGTLIPKSSDPELRWNKGTILKASVEYIRKLQKDQQRVRELEGRQRKLEHMNQSLLLRVQELEMQAQLHGITTLPPSTMSTDVPKVEQISEMVSRFVGQLSRPLDPSTLDLGTLHFSDQLNDLVDESLNFHLTGDSAIADILMDDVISPLGGDPLLSSVSPGASKTSSPHSSFSMEEDS</sequence>
<gene>
    <name evidence="12" type="ORF">GDO78_017024</name>
</gene>
<dbReference type="GO" id="GO:0000978">
    <property type="term" value="F:RNA polymerase II cis-regulatory region sequence-specific DNA binding"/>
    <property type="evidence" value="ECO:0007669"/>
    <property type="project" value="TreeGrafter"/>
</dbReference>
<dbReference type="AlphaFoldDB" id="A0A8J6EKS8"/>
<dbReference type="PANTHER" id="PTHR45776">
    <property type="entry name" value="MIP04163P"/>
    <property type="match status" value="1"/>
</dbReference>
<dbReference type="GO" id="GO:0005634">
    <property type="term" value="C:nucleus"/>
    <property type="evidence" value="ECO:0007669"/>
    <property type="project" value="UniProtKB-SubCell"/>
</dbReference>
<dbReference type="InterPro" id="IPR021802">
    <property type="entry name" value="MiT/TFE_C"/>
</dbReference>
<dbReference type="InterPro" id="IPR031867">
    <property type="entry name" value="MiT/TFE_N"/>
</dbReference>
<evidence type="ECO:0000256" key="1">
    <source>
        <dbReference type="ARBA" id="ARBA00004123"/>
    </source>
</evidence>
<dbReference type="OrthoDB" id="6242697at2759"/>
<keyword evidence="9" id="KW-0175">Coiled coil</keyword>
<dbReference type="Pfam" id="PF11851">
    <property type="entry name" value="DUF3371"/>
    <property type="match status" value="1"/>
</dbReference>
<protein>
    <recommendedName>
        <fullName evidence="11">BHLH domain-containing protein</fullName>
    </recommendedName>
</protein>
<dbReference type="EMBL" id="WNTK01000237">
    <property type="protein sequence ID" value="KAG9470684.1"/>
    <property type="molecule type" value="Genomic_DNA"/>
</dbReference>
<dbReference type="FunFam" id="4.10.280.10:FF:000003">
    <property type="entry name" value="microphthalmia-associated transcription factor isoform X1"/>
    <property type="match status" value="1"/>
</dbReference>
<comment type="subcellular location">
    <subcellularLocation>
        <location evidence="2">Cytoplasm</location>
    </subcellularLocation>
    <subcellularLocation>
        <location evidence="1">Nucleus</location>
    </subcellularLocation>
</comment>
<evidence type="ECO:0000256" key="3">
    <source>
        <dbReference type="ARBA" id="ARBA00008289"/>
    </source>
</evidence>
<keyword evidence="5" id="KW-0238">DNA-binding</keyword>